<sequence length="72" mass="8659">MERLQPTLHHSTPYPADEAFENLRIRVHALLNNRKAGRWELLWAEWLYDVALLANDFRLWMQHLDRGFDTAK</sequence>
<comment type="caution">
    <text evidence="1">The sequence shown here is derived from an EMBL/GenBank/DDBJ whole genome shotgun (WGS) entry which is preliminary data.</text>
</comment>
<gene>
    <name evidence="1" type="ORF">GGD57_001104</name>
</gene>
<dbReference type="RefSeq" id="WP_184467617.1">
    <property type="nucleotide sequence ID" value="NZ_JACIFY010000003.1"/>
</dbReference>
<reference evidence="1 2" key="1">
    <citation type="submission" date="2020-08" db="EMBL/GenBank/DDBJ databases">
        <title>Genomic Encyclopedia of Type Strains, Phase IV (KMG-V): Genome sequencing to study the core and pangenomes of soil and plant-associated prokaryotes.</title>
        <authorList>
            <person name="Whitman W."/>
        </authorList>
    </citation>
    <scope>NUCLEOTIDE SEQUENCE [LARGE SCALE GENOMIC DNA]</scope>
    <source>
        <strain evidence="1 2">SEMIA 4089</strain>
    </source>
</reference>
<dbReference type="Proteomes" id="UP000540909">
    <property type="component" value="Unassembled WGS sequence"/>
</dbReference>
<name>A0A7W6R114_9HYPH</name>
<dbReference type="EMBL" id="JACIFY010000003">
    <property type="protein sequence ID" value="MBB4234548.1"/>
    <property type="molecule type" value="Genomic_DNA"/>
</dbReference>
<dbReference type="AlphaFoldDB" id="A0A7W6R114"/>
<accession>A0A7W6R114</accession>
<organism evidence="1 2">
    <name type="scientific">Rhizobium esperanzae</name>
    <dbReference type="NCBI Taxonomy" id="1967781"/>
    <lineage>
        <taxon>Bacteria</taxon>
        <taxon>Pseudomonadati</taxon>
        <taxon>Pseudomonadota</taxon>
        <taxon>Alphaproteobacteria</taxon>
        <taxon>Hyphomicrobiales</taxon>
        <taxon>Rhizobiaceae</taxon>
        <taxon>Rhizobium/Agrobacterium group</taxon>
        <taxon>Rhizobium</taxon>
    </lineage>
</organism>
<evidence type="ECO:0000313" key="2">
    <source>
        <dbReference type="Proteomes" id="UP000540909"/>
    </source>
</evidence>
<evidence type="ECO:0000313" key="1">
    <source>
        <dbReference type="EMBL" id="MBB4234548.1"/>
    </source>
</evidence>
<proteinExistence type="predicted"/>
<protein>
    <submittedName>
        <fullName evidence="1">Uncharacterized protein</fullName>
    </submittedName>
</protein>